<evidence type="ECO:0000256" key="3">
    <source>
        <dbReference type="ARBA" id="ARBA00011245"/>
    </source>
</evidence>
<keyword evidence="5" id="KW-0408">Iron</keyword>
<evidence type="ECO:0000256" key="6">
    <source>
        <dbReference type="ARBA" id="ARBA00023014"/>
    </source>
</evidence>
<dbReference type="OrthoDB" id="9764318at2"/>
<proteinExistence type="inferred from homology"/>
<dbReference type="InterPro" id="IPR015928">
    <property type="entry name" value="Aconitase/3IPM_dehydase_swvl"/>
</dbReference>
<comment type="subunit">
    <text evidence="3">Monomer.</text>
</comment>
<sequence length="774" mass="83069">MIKLIRHGVYLVNGRTIVDKDGQAAMDRIASCLQPAGCGGAMQNAVDKAQARSQTLAYQILAAHNTAADDHGLKLKFDCLASHDITYVGIIQTARASGLQEFPLPYVLTNCHNSLCAVGGTINEDDHVFGLTAARKYGGIYVPAHQAVIHQYMREMMTGCGKMILGSDSHTRYGALGTLAVGEGGGELAKQLLSKTYDLAYPDVVAVYLEGSPRHGVGPQDVALSIIGAVFADGFVKNKILEFVGPGIAALSADFRNGIDVMTTETTCLSSIWETDETIRQYYEIHGRPEAYRRLTPGAVAYYDGLVKVDLSLIEPMIALPFHPSNVWTIAELKRNPADILRQVEIGARAQLENSRVNFTLTDKLVNGQLHVDQGVVAGCAGGTFENIAAMARLLAGKETGSGEFSLSVYPASQPVNLELVSNGSIASLMQAGASIRTAFCGPCFGAGDVPSHNGLSIRHTTRNFPSREGSKPTEGQIASVALMDARSIAATALRGGILTAATEVDFPAAPAPYRFDSRSYRSRVYQGFGKPEQETKLVLGPNIADWPAIRPLPANLLLKIAAVLQDEVTTTDELIPSGETSSFRSNPLRLAEFTLGRKDPQYVGRAKAIQELERQRQAGLITPEVKKFFEPVAAESNAEDETGLVAHTGIGSVIFARKPGDGSAREQAASCQRVLGGDANIALEYATKRYRSNLINWGMIPFTVDAGLKEAFAVDDLLYIPAIREAIAGGAERVQAHIINSSGRKPVELQLHNLSQEDRAIILAGCLVNYYAG</sequence>
<feature type="domain" description="Aconitase A/isopropylmalate dehydratase small subunit swivel" evidence="8">
    <location>
        <begin position="657"/>
        <end position="706"/>
    </location>
</feature>
<gene>
    <name evidence="9" type="ORF">SAMN04488502_10391</name>
</gene>
<name>A0A1G9RT63_9FIRM</name>
<dbReference type="AlphaFoldDB" id="A0A1G9RT63"/>
<evidence type="ECO:0000256" key="1">
    <source>
        <dbReference type="ARBA" id="ARBA00001966"/>
    </source>
</evidence>
<dbReference type="Pfam" id="PF00694">
    <property type="entry name" value="Aconitase_C"/>
    <property type="match status" value="1"/>
</dbReference>
<accession>A0A1G9RT63</accession>
<dbReference type="PANTHER" id="PTHR43160">
    <property type="entry name" value="ACONITATE HYDRATASE B"/>
    <property type="match status" value="1"/>
</dbReference>
<comment type="similarity">
    <text evidence="2">Belongs to the aconitase/IPM isomerase family.</text>
</comment>
<dbReference type="STRING" id="146817.SAMN04488502_10391"/>
<dbReference type="InterPro" id="IPR015931">
    <property type="entry name" value="Acnase/IPM_dHydase_lsu_aba_1/3"/>
</dbReference>
<evidence type="ECO:0000313" key="10">
    <source>
        <dbReference type="Proteomes" id="UP000214880"/>
    </source>
</evidence>
<comment type="cofactor">
    <cofactor evidence="1">
        <name>[4Fe-4S] cluster</name>
        <dbReference type="ChEBI" id="CHEBI:49883"/>
    </cofactor>
</comment>
<dbReference type="InterPro" id="IPR050926">
    <property type="entry name" value="Aconitase/IPM_isomerase"/>
</dbReference>
<dbReference type="SUPFAM" id="SSF52016">
    <property type="entry name" value="LeuD/IlvD-like"/>
    <property type="match status" value="1"/>
</dbReference>
<dbReference type="UniPathway" id="UPA00223"/>
<dbReference type="InterPro" id="IPR015932">
    <property type="entry name" value="Aconitase_dom2"/>
</dbReference>
<dbReference type="InterPro" id="IPR000573">
    <property type="entry name" value="AconitaseA/IPMdHydase_ssu_swvl"/>
</dbReference>
<dbReference type="GO" id="GO:0006099">
    <property type="term" value="P:tricarboxylic acid cycle"/>
    <property type="evidence" value="ECO:0007669"/>
    <property type="project" value="UniProtKB-UniPathway"/>
</dbReference>
<keyword evidence="6" id="KW-0411">Iron-sulfur</keyword>
<evidence type="ECO:0000256" key="4">
    <source>
        <dbReference type="ARBA" id="ARBA00022723"/>
    </source>
</evidence>
<dbReference type="Gene3D" id="3.40.1060.10">
    <property type="entry name" value="Aconitase, Domain 2"/>
    <property type="match status" value="1"/>
</dbReference>
<reference evidence="9 10" key="1">
    <citation type="submission" date="2016-10" db="EMBL/GenBank/DDBJ databases">
        <authorList>
            <person name="de Groot N.N."/>
        </authorList>
    </citation>
    <scope>NUCLEOTIDE SEQUENCE [LARGE SCALE GENOMIC DNA]</scope>
    <source>
        <strain evidence="9 10">DSM 1736</strain>
    </source>
</reference>
<dbReference type="Proteomes" id="UP000214880">
    <property type="component" value="Unassembled WGS sequence"/>
</dbReference>
<feature type="domain" description="Aconitase/3-isopropylmalate dehydratase large subunit alpha/beta/alpha" evidence="7">
    <location>
        <begin position="59"/>
        <end position="490"/>
    </location>
</feature>
<dbReference type="RefSeq" id="WP_092071441.1">
    <property type="nucleotide sequence ID" value="NZ_FNHB01000003.1"/>
</dbReference>
<dbReference type="Pfam" id="PF00330">
    <property type="entry name" value="Aconitase"/>
    <property type="match status" value="1"/>
</dbReference>
<organism evidence="9 10">
    <name type="scientific">Dendrosporobacter quercicolus</name>
    <dbReference type="NCBI Taxonomy" id="146817"/>
    <lineage>
        <taxon>Bacteria</taxon>
        <taxon>Bacillati</taxon>
        <taxon>Bacillota</taxon>
        <taxon>Negativicutes</taxon>
        <taxon>Selenomonadales</taxon>
        <taxon>Sporomusaceae</taxon>
        <taxon>Dendrosporobacter</taxon>
    </lineage>
</organism>
<dbReference type="EMBL" id="FNHB01000003">
    <property type="protein sequence ID" value="SDM26354.1"/>
    <property type="molecule type" value="Genomic_DNA"/>
</dbReference>
<evidence type="ECO:0000313" key="9">
    <source>
        <dbReference type="EMBL" id="SDM26354.1"/>
    </source>
</evidence>
<protein>
    <submittedName>
        <fullName evidence="9">Aconitate hydratase</fullName>
    </submittedName>
</protein>
<evidence type="ECO:0000259" key="8">
    <source>
        <dbReference type="Pfam" id="PF00694"/>
    </source>
</evidence>
<evidence type="ECO:0000256" key="5">
    <source>
        <dbReference type="ARBA" id="ARBA00023004"/>
    </source>
</evidence>
<dbReference type="Gene3D" id="3.20.19.10">
    <property type="entry name" value="Aconitase, domain 4"/>
    <property type="match status" value="1"/>
</dbReference>
<dbReference type="PANTHER" id="PTHR43160:SF3">
    <property type="entry name" value="ACONITATE HYDRATASE, MITOCHONDRIAL"/>
    <property type="match status" value="1"/>
</dbReference>
<dbReference type="GO" id="GO:0005829">
    <property type="term" value="C:cytosol"/>
    <property type="evidence" value="ECO:0007669"/>
    <property type="project" value="TreeGrafter"/>
</dbReference>
<dbReference type="GO" id="GO:0003994">
    <property type="term" value="F:aconitate hydratase activity"/>
    <property type="evidence" value="ECO:0007669"/>
    <property type="project" value="TreeGrafter"/>
</dbReference>
<dbReference type="InterPro" id="IPR036008">
    <property type="entry name" value="Aconitase_4Fe-4S_dom"/>
</dbReference>
<keyword evidence="10" id="KW-1185">Reference proteome</keyword>
<dbReference type="Gene3D" id="3.30.499.10">
    <property type="entry name" value="Aconitase, domain 3"/>
    <property type="match status" value="2"/>
</dbReference>
<dbReference type="SUPFAM" id="SSF53732">
    <property type="entry name" value="Aconitase iron-sulfur domain"/>
    <property type="match status" value="1"/>
</dbReference>
<dbReference type="GO" id="GO:0046872">
    <property type="term" value="F:metal ion binding"/>
    <property type="evidence" value="ECO:0007669"/>
    <property type="project" value="UniProtKB-KW"/>
</dbReference>
<dbReference type="GO" id="GO:0051539">
    <property type="term" value="F:4 iron, 4 sulfur cluster binding"/>
    <property type="evidence" value="ECO:0007669"/>
    <property type="project" value="TreeGrafter"/>
</dbReference>
<dbReference type="NCBIfam" id="NF008503">
    <property type="entry name" value="PRK11413.1"/>
    <property type="match status" value="1"/>
</dbReference>
<evidence type="ECO:0000256" key="2">
    <source>
        <dbReference type="ARBA" id="ARBA00007185"/>
    </source>
</evidence>
<evidence type="ECO:0000259" key="7">
    <source>
        <dbReference type="Pfam" id="PF00330"/>
    </source>
</evidence>
<keyword evidence="4" id="KW-0479">Metal-binding</keyword>
<dbReference type="InterPro" id="IPR001030">
    <property type="entry name" value="Acoase/IPM_deHydtase_lsu_aba"/>
</dbReference>